<dbReference type="InterPro" id="IPR027589">
    <property type="entry name" value="Choice_anch_B"/>
</dbReference>
<evidence type="ECO:0000313" key="4">
    <source>
        <dbReference type="Proteomes" id="UP000002297"/>
    </source>
</evidence>
<dbReference type="EMBL" id="CP002046">
    <property type="protein sequence ID" value="EAP87972.1"/>
    <property type="molecule type" value="Genomic_DNA"/>
</dbReference>
<evidence type="ECO:0000256" key="1">
    <source>
        <dbReference type="SAM" id="MobiDB-lite"/>
    </source>
</evidence>
<feature type="region of interest" description="Disordered" evidence="1">
    <location>
        <begin position="27"/>
        <end position="60"/>
    </location>
</feature>
<feature type="signal peptide" evidence="2">
    <location>
        <begin position="1"/>
        <end position="23"/>
    </location>
</feature>
<sequence>MKIKHITCLIVLFTFLITPFSCSDDDGVPVTETPTEEDPGDDGGDDGGDNGGNENAVTPCEDGTAAGYPCNGIDLLANVSLLEMNANDGNDSWGWTDPDSGNEYALMGLNNGTAFLDITDPLNPVYLGKLPTHTTSSIWRDVKTYNNHAFIVSEANGHGMQVFDLTRLRNVQNPPVQFTEDAHYDGFGDAHNIVINEDTGYAYAVGTQLFNGGPHFINIQNPLNPIGEGGFAMDDYSHDAQVVTYTGPDTEHLGKEILIGSNETIISIVDITDKSNPIGLSTISYEQRAYTHQGWFTEDQSHFILGDELDEAQIGFNTRTIIFDFSDLDNPQFKFEYYGPEAAIDHNGYVKGNEFYLANYTAGLRIIDVSSVASSQMQETAYFDTYPSSNSANFNGVWNVYPYFSSGTILVSDIDRGLFLLKKQ</sequence>
<dbReference type="HOGENOM" id="CLU_031217_1_0_10"/>
<evidence type="ECO:0000313" key="3">
    <source>
        <dbReference type="EMBL" id="EAP87972.1"/>
    </source>
</evidence>
<evidence type="ECO:0008006" key="5">
    <source>
        <dbReference type="Google" id="ProtNLM"/>
    </source>
</evidence>
<dbReference type="PANTHER" id="PTHR38787">
    <property type="entry name" value="REGULATORY P DOMAIN-CONTAINING PROTEIN"/>
    <property type="match status" value="1"/>
</dbReference>
<name>A3U6V5_CROAH</name>
<accession>A3U6V5</accession>
<evidence type="ECO:0000256" key="2">
    <source>
        <dbReference type="SAM" id="SignalP"/>
    </source>
</evidence>
<feature type="compositionally biased region" description="Acidic residues" evidence="1">
    <location>
        <begin position="34"/>
        <end position="48"/>
    </location>
</feature>
<dbReference type="OrthoDB" id="9815940at2"/>
<feature type="chain" id="PRO_5002660490" description="Regulatory P domain of the subtilisin-like proprotein convertases and other protease" evidence="2">
    <location>
        <begin position="24"/>
        <end position="424"/>
    </location>
</feature>
<dbReference type="AlphaFoldDB" id="A3U6V5"/>
<dbReference type="Proteomes" id="UP000002297">
    <property type="component" value="Chromosome"/>
</dbReference>
<organism evidence="3 4">
    <name type="scientific">Croceibacter atlanticus (strain ATCC BAA-628 / JCM 21780 / CIP 108009 / IAM 15332 / KCTC 12090 / HTCC2559)</name>
    <dbReference type="NCBI Taxonomy" id="216432"/>
    <lineage>
        <taxon>Bacteria</taxon>
        <taxon>Pseudomonadati</taxon>
        <taxon>Bacteroidota</taxon>
        <taxon>Flavobacteriia</taxon>
        <taxon>Flavobacteriales</taxon>
        <taxon>Flavobacteriaceae</taxon>
        <taxon>Croceibacter</taxon>
    </lineage>
</organism>
<dbReference type="GeneID" id="89452675"/>
<dbReference type="KEGG" id="cat:CA2559_04415"/>
<dbReference type="eggNOG" id="COG5276">
    <property type="taxonomic scope" value="Bacteria"/>
</dbReference>
<reference evidence="3 4" key="1">
    <citation type="journal article" date="2010" name="J. Bacteriol.">
        <title>The complete genome sequence of Croceibacter atlanticus HTCC2559T.</title>
        <authorList>
            <person name="Oh H.M."/>
            <person name="Kang I."/>
            <person name="Ferriera S."/>
            <person name="Giovannoni S.J."/>
            <person name="Cho J.C."/>
        </authorList>
    </citation>
    <scope>NUCLEOTIDE SEQUENCE [LARGE SCALE GENOMIC DNA]</scope>
    <source>
        <strain evidence="4">ATCC BAA-628 / HTCC2559 / KCTC 12090</strain>
    </source>
</reference>
<protein>
    <recommendedName>
        <fullName evidence="5">Regulatory P domain of the subtilisin-like proprotein convertases and other protease</fullName>
    </recommendedName>
</protein>
<dbReference type="RefSeq" id="WP_013186648.1">
    <property type="nucleotide sequence ID" value="NC_014230.1"/>
</dbReference>
<dbReference type="STRING" id="216432.CA2559_04415"/>
<gene>
    <name evidence="3" type="ordered locus">CA2559_04415</name>
</gene>
<keyword evidence="4" id="KW-1185">Reference proteome</keyword>
<keyword evidence="2" id="KW-0732">Signal</keyword>
<dbReference type="PANTHER" id="PTHR38787:SF3">
    <property type="entry name" value="REGULATORY P DOMAIN-CONTAINING PROTEIN"/>
    <property type="match status" value="1"/>
</dbReference>
<dbReference type="GO" id="GO:0005576">
    <property type="term" value="C:extracellular region"/>
    <property type="evidence" value="ECO:0007669"/>
    <property type="project" value="TreeGrafter"/>
</dbReference>
<dbReference type="NCBIfam" id="TIGR04312">
    <property type="entry name" value="choice_anch_B"/>
    <property type="match status" value="1"/>
</dbReference>
<proteinExistence type="predicted"/>